<accession>A0A1E3R858</accession>
<gene>
    <name evidence="14" type="ORF">BHQ18_27555</name>
</gene>
<evidence type="ECO:0000256" key="10">
    <source>
        <dbReference type="ARBA" id="ARBA00048109"/>
    </source>
</evidence>
<keyword evidence="15" id="KW-1185">Reference proteome</keyword>
<reference evidence="15" key="1">
    <citation type="submission" date="2016-09" db="EMBL/GenBank/DDBJ databases">
        <authorList>
            <person name="Greninger A.L."/>
            <person name="Jerome K.R."/>
            <person name="Mcnair B."/>
            <person name="Wallis C."/>
            <person name="Fang F."/>
        </authorList>
    </citation>
    <scope>NUCLEOTIDE SEQUENCE [LARGE SCALE GENOMIC DNA]</scope>
    <source>
        <strain evidence="15">M6</strain>
    </source>
</reference>
<evidence type="ECO:0000259" key="12">
    <source>
        <dbReference type="Pfam" id="PF03007"/>
    </source>
</evidence>
<dbReference type="InterPro" id="IPR023213">
    <property type="entry name" value="CAT-like_dom_sf"/>
</dbReference>
<dbReference type="GO" id="GO:0004144">
    <property type="term" value="F:diacylglycerol O-acyltransferase activity"/>
    <property type="evidence" value="ECO:0007669"/>
    <property type="project" value="UniProtKB-EC"/>
</dbReference>
<sequence length="462" mass="50200">MEQLTILDAGFLQAEDSDPHVSLAIGAIAVLAGPMPDFAVLTAELAERITSVPRFTQVLRTHPLDLGAPEWVDDASLDISHHVRRAAVPRPGDDAALFRWAADVIEHRLDRDRPLWECWVVDGLAHNRWAILIKIHHCMADGVAATQLLTRLCDGYTEPAETRRPPRRRLPAVPLNPVDWLTAAWRTSTGLTAATTQALHGALDIAGGLLRPAAASSLTGPVTDMRRYATVEVSMHDVEKICQRFEVTVNDVALTAITDSFRTMLLRRGEQPRRTSLRTLVPVSVRSGDAAGRADNRVSIMLPYLPVEKSDVLQQLQAVHARMTRAKGSGQRQAGSALIAAANAIPFPVTAWAVRTLGRLPQRGIVTLATNVPGPRKRMRVLGREVIRLLPIPPLAMRLRTGVAMLSYADHLAFGIIGDYDAAPDVDELATGIERAVSELAELSTGHWRSTPAGTLALVQGG</sequence>
<keyword evidence="5 11" id="KW-0444">Lipid biosynthesis</keyword>
<dbReference type="STRING" id="1776.BHQ18_27555"/>
<dbReference type="GO" id="GO:0051701">
    <property type="term" value="P:biological process involved in interaction with host"/>
    <property type="evidence" value="ECO:0007669"/>
    <property type="project" value="TreeGrafter"/>
</dbReference>
<evidence type="ECO:0000256" key="7">
    <source>
        <dbReference type="ARBA" id="ARBA00022798"/>
    </source>
</evidence>
<comment type="catalytic activity">
    <reaction evidence="10 11">
        <text>an acyl-CoA + a 1,2-diacyl-sn-glycerol = a triacyl-sn-glycerol + CoA</text>
        <dbReference type="Rhea" id="RHEA:10868"/>
        <dbReference type="ChEBI" id="CHEBI:17815"/>
        <dbReference type="ChEBI" id="CHEBI:57287"/>
        <dbReference type="ChEBI" id="CHEBI:58342"/>
        <dbReference type="ChEBI" id="CHEBI:64615"/>
        <dbReference type="EC" id="2.3.1.20"/>
    </reaction>
</comment>
<dbReference type="EMBL" id="MIHA01000034">
    <property type="protein sequence ID" value="ODQ86105.1"/>
    <property type="molecule type" value="Genomic_DNA"/>
</dbReference>
<keyword evidence="7 11" id="KW-0319">Glycerol metabolism</keyword>
<evidence type="ECO:0000256" key="1">
    <source>
        <dbReference type="ARBA" id="ARBA00004771"/>
    </source>
</evidence>
<comment type="pathway">
    <text evidence="1 11">Glycerolipid metabolism; triacylglycerol biosynthesis.</text>
</comment>
<dbReference type="InterPro" id="IPR009721">
    <property type="entry name" value="O-acyltransferase_WSD1_C"/>
</dbReference>
<proteinExistence type="inferred from homology"/>
<dbReference type="UniPathway" id="UPA00282"/>
<dbReference type="InterPro" id="IPR004255">
    <property type="entry name" value="O-acyltransferase_WSD1_N"/>
</dbReference>
<evidence type="ECO:0000313" key="15">
    <source>
        <dbReference type="Proteomes" id="UP000094053"/>
    </source>
</evidence>
<dbReference type="InterPro" id="IPR014292">
    <property type="entry name" value="Acyl_transf_WS/DGAT"/>
</dbReference>
<keyword evidence="6 11" id="KW-0808">Transferase</keyword>
<evidence type="ECO:0000256" key="2">
    <source>
        <dbReference type="ARBA" id="ARBA00005189"/>
    </source>
</evidence>
<dbReference type="RefSeq" id="WP_069416828.1">
    <property type="nucleotide sequence ID" value="NZ_JACKUL010000030.1"/>
</dbReference>
<evidence type="ECO:0000256" key="3">
    <source>
        <dbReference type="ARBA" id="ARBA00009587"/>
    </source>
</evidence>
<dbReference type="GO" id="GO:0006071">
    <property type="term" value="P:glycerol metabolic process"/>
    <property type="evidence" value="ECO:0007669"/>
    <property type="project" value="UniProtKB-KW"/>
</dbReference>
<evidence type="ECO:0000256" key="11">
    <source>
        <dbReference type="RuleBase" id="RU361241"/>
    </source>
</evidence>
<comment type="caution">
    <text evidence="14">The sequence shown here is derived from an EMBL/GenBank/DDBJ whole genome shotgun (WGS) entry which is preliminary data.</text>
</comment>
<evidence type="ECO:0000256" key="9">
    <source>
        <dbReference type="ARBA" id="ARBA00023315"/>
    </source>
</evidence>
<dbReference type="Pfam" id="PF03007">
    <property type="entry name" value="WS_DGAT_cat"/>
    <property type="match status" value="1"/>
</dbReference>
<protein>
    <recommendedName>
        <fullName evidence="4 11">Diacylglycerol O-acyltransferase</fullName>
        <ecNumber evidence="4 11">2.3.1.20</ecNumber>
    </recommendedName>
</protein>
<dbReference type="Proteomes" id="UP000094053">
    <property type="component" value="Unassembled WGS sequence"/>
</dbReference>
<dbReference type="GO" id="GO:0005886">
    <property type="term" value="C:plasma membrane"/>
    <property type="evidence" value="ECO:0007669"/>
    <property type="project" value="TreeGrafter"/>
</dbReference>
<evidence type="ECO:0000256" key="4">
    <source>
        <dbReference type="ARBA" id="ARBA00013244"/>
    </source>
</evidence>
<dbReference type="OrthoDB" id="9810950at2"/>
<organism evidence="14 15">
    <name type="scientific">Mycolicibacterium flavescens</name>
    <name type="common">Mycobacterium flavescens</name>
    <dbReference type="NCBI Taxonomy" id="1776"/>
    <lineage>
        <taxon>Bacteria</taxon>
        <taxon>Bacillati</taxon>
        <taxon>Actinomycetota</taxon>
        <taxon>Actinomycetes</taxon>
        <taxon>Mycobacteriales</taxon>
        <taxon>Mycobacteriaceae</taxon>
        <taxon>Mycolicibacterium</taxon>
    </lineage>
</organism>
<dbReference type="Gene3D" id="3.30.559.10">
    <property type="entry name" value="Chloramphenicol acetyltransferase-like domain"/>
    <property type="match status" value="1"/>
</dbReference>
<name>A0A1E3R858_MYCFV</name>
<dbReference type="NCBIfam" id="TIGR02946">
    <property type="entry name" value="acyl_WS_DGAT"/>
    <property type="match status" value="1"/>
</dbReference>
<feature type="domain" description="O-acyltransferase WSD1-like N-terminal" evidence="12">
    <location>
        <begin position="5"/>
        <end position="253"/>
    </location>
</feature>
<dbReference type="SUPFAM" id="SSF52777">
    <property type="entry name" value="CoA-dependent acyltransferases"/>
    <property type="match status" value="1"/>
</dbReference>
<dbReference type="PANTHER" id="PTHR31650">
    <property type="entry name" value="O-ACYLTRANSFERASE (WSD1-LIKE) FAMILY PROTEIN"/>
    <property type="match status" value="1"/>
</dbReference>
<evidence type="ECO:0000256" key="8">
    <source>
        <dbReference type="ARBA" id="ARBA00023098"/>
    </source>
</evidence>
<evidence type="ECO:0000256" key="5">
    <source>
        <dbReference type="ARBA" id="ARBA00022516"/>
    </source>
</evidence>
<dbReference type="GO" id="GO:0001666">
    <property type="term" value="P:response to hypoxia"/>
    <property type="evidence" value="ECO:0007669"/>
    <property type="project" value="TreeGrafter"/>
</dbReference>
<dbReference type="GO" id="GO:0071731">
    <property type="term" value="P:response to nitric oxide"/>
    <property type="evidence" value="ECO:0007669"/>
    <property type="project" value="TreeGrafter"/>
</dbReference>
<dbReference type="GO" id="GO:0019432">
    <property type="term" value="P:triglyceride biosynthetic process"/>
    <property type="evidence" value="ECO:0007669"/>
    <property type="project" value="UniProtKB-UniPathway"/>
</dbReference>
<keyword evidence="9 11" id="KW-0012">Acyltransferase</keyword>
<dbReference type="EC" id="2.3.1.20" evidence="4 11"/>
<dbReference type="PANTHER" id="PTHR31650:SF1">
    <property type="entry name" value="WAX ESTER SYNTHASE_DIACYLGLYCEROL ACYLTRANSFERASE 4-RELATED"/>
    <property type="match status" value="1"/>
</dbReference>
<evidence type="ECO:0000313" key="14">
    <source>
        <dbReference type="EMBL" id="ODQ86105.1"/>
    </source>
</evidence>
<evidence type="ECO:0000256" key="6">
    <source>
        <dbReference type="ARBA" id="ARBA00022679"/>
    </source>
</evidence>
<comment type="similarity">
    <text evidence="3 11">Belongs to the long-chain O-acyltransferase family.</text>
</comment>
<dbReference type="InterPro" id="IPR045034">
    <property type="entry name" value="O-acyltransferase_WSD1-like"/>
</dbReference>
<evidence type="ECO:0000259" key="13">
    <source>
        <dbReference type="Pfam" id="PF06974"/>
    </source>
</evidence>
<feature type="domain" description="O-acyltransferase WSD1 C-terminal" evidence="13">
    <location>
        <begin position="296"/>
        <end position="440"/>
    </location>
</feature>
<keyword evidence="8 11" id="KW-0443">Lipid metabolism</keyword>
<dbReference type="AlphaFoldDB" id="A0A1E3R858"/>
<comment type="pathway">
    <text evidence="2">Lipid metabolism.</text>
</comment>
<dbReference type="Pfam" id="PF06974">
    <property type="entry name" value="WS_DGAT_C"/>
    <property type="match status" value="1"/>
</dbReference>